<dbReference type="Gene3D" id="1.10.4080.10">
    <property type="entry name" value="ADP-ribosylation/Crystallin J1"/>
    <property type="match status" value="1"/>
</dbReference>
<keyword evidence="3" id="KW-1185">Reference proteome</keyword>
<dbReference type="InterPro" id="IPR036705">
    <property type="entry name" value="Ribosyl_crysJ1_sf"/>
</dbReference>
<organism evidence="2 3">
    <name type="scientific">Balaenoptera physalus</name>
    <name type="common">Fin whale</name>
    <name type="synonym">Balaena physalus</name>
    <dbReference type="NCBI Taxonomy" id="9770"/>
    <lineage>
        <taxon>Eukaryota</taxon>
        <taxon>Metazoa</taxon>
        <taxon>Chordata</taxon>
        <taxon>Craniata</taxon>
        <taxon>Vertebrata</taxon>
        <taxon>Euteleostomi</taxon>
        <taxon>Mammalia</taxon>
        <taxon>Eutheria</taxon>
        <taxon>Laurasiatheria</taxon>
        <taxon>Artiodactyla</taxon>
        <taxon>Whippomorpha</taxon>
        <taxon>Cetacea</taxon>
        <taxon>Mysticeti</taxon>
        <taxon>Balaenopteridae</taxon>
        <taxon>Balaenoptera</taxon>
    </lineage>
</organism>
<comment type="caution">
    <text evidence="2">The sequence shown here is derived from an EMBL/GenBank/DDBJ whole genome shotgun (WGS) entry which is preliminary data.</text>
</comment>
<dbReference type="EMBL" id="SGJD01000848">
    <property type="protein sequence ID" value="KAB0403184.1"/>
    <property type="molecule type" value="Genomic_DNA"/>
</dbReference>
<reference evidence="2 3" key="1">
    <citation type="journal article" date="2019" name="PLoS ONE">
        <title>Genomic analyses reveal an absence of contemporary introgressive admixture between fin whales and blue whales, despite known hybrids.</title>
        <authorList>
            <person name="Westbury M.V."/>
            <person name="Petersen B."/>
            <person name="Lorenzen E.D."/>
        </authorList>
    </citation>
    <scope>NUCLEOTIDE SEQUENCE [LARGE SCALE GENOMIC DNA]</scope>
    <source>
        <strain evidence="2">FinWhale-01</strain>
    </source>
</reference>
<sequence length="148" mass="16767">MCVGMRYWQPGRLETLLEVSLECGQMTHNHPTEYQEHWFYFEAKWQFYLEERKISEDAENEASFPDRYNAEERDKGARGQGGQGPPCSPEGPSFVLGESGATGAIAGCLFGLLHGLDAVPAGLYRELEHRETLRHLGEALYRLSTEEK</sequence>
<feature type="compositionally biased region" description="Basic and acidic residues" evidence="1">
    <location>
        <begin position="68"/>
        <end position="77"/>
    </location>
</feature>
<proteinExistence type="predicted"/>
<dbReference type="AlphaFoldDB" id="A0A6A1Q791"/>
<dbReference type="InterPro" id="IPR050792">
    <property type="entry name" value="ADP-ribosylglycohydrolase"/>
</dbReference>
<dbReference type="Proteomes" id="UP000437017">
    <property type="component" value="Unassembled WGS sequence"/>
</dbReference>
<name>A0A6A1Q791_BALPH</name>
<evidence type="ECO:0000256" key="1">
    <source>
        <dbReference type="SAM" id="MobiDB-lite"/>
    </source>
</evidence>
<accession>A0A6A1Q791</accession>
<evidence type="ECO:0000313" key="2">
    <source>
        <dbReference type="EMBL" id="KAB0403184.1"/>
    </source>
</evidence>
<protein>
    <submittedName>
        <fullName evidence="2">Uncharacterized protein</fullName>
    </submittedName>
</protein>
<evidence type="ECO:0000313" key="3">
    <source>
        <dbReference type="Proteomes" id="UP000437017"/>
    </source>
</evidence>
<gene>
    <name evidence="2" type="ORF">E2I00_015004</name>
</gene>
<dbReference type="PANTHER" id="PTHR16222:SF23">
    <property type="entry name" value="INACTIVE ADP-RIBOSYLTRANSFERASE ARH2"/>
    <property type="match status" value="1"/>
</dbReference>
<dbReference type="OrthoDB" id="10250509at2759"/>
<dbReference type="SUPFAM" id="SSF101478">
    <property type="entry name" value="ADP-ribosylglycohydrolase"/>
    <property type="match status" value="1"/>
</dbReference>
<feature type="region of interest" description="Disordered" evidence="1">
    <location>
        <begin position="56"/>
        <end position="95"/>
    </location>
</feature>
<dbReference type="PANTHER" id="PTHR16222">
    <property type="entry name" value="ADP-RIBOSYLGLYCOHYDROLASE"/>
    <property type="match status" value="1"/>
</dbReference>